<dbReference type="RefSeq" id="XP_022764278.1">
    <property type="nucleotide sequence ID" value="XM_022908543.1"/>
</dbReference>
<dbReference type="KEGG" id="dzi:111309506"/>
<reference evidence="4" key="1">
    <citation type="submission" date="2025-08" db="UniProtKB">
        <authorList>
            <consortium name="RefSeq"/>
        </authorList>
    </citation>
    <scope>IDENTIFICATION</scope>
    <source>
        <tissue evidence="4">Fruit stalk</tissue>
    </source>
</reference>
<dbReference type="Pfam" id="PF20428">
    <property type="entry name" value="Sey1_3HB"/>
    <property type="match status" value="1"/>
</dbReference>
<protein>
    <submittedName>
        <fullName evidence="4">Protein ROOT HAIR DEFECTIVE 3 homolog 1-like</fullName>
    </submittedName>
</protein>
<accession>A0A6P6AHK2</accession>
<name>A0A6P6AHK2_DURZI</name>
<evidence type="ECO:0000313" key="3">
    <source>
        <dbReference type="Proteomes" id="UP000515121"/>
    </source>
</evidence>
<dbReference type="PANTHER" id="PTHR45923:SF20">
    <property type="entry name" value="PROTEIN ROOT HAIR DEFECTIVE 3 HOMOLOG 2"/>
    <property type="match status" value="1"/>
</dbReference>
<evidence type="ECO:0000256" key="1">
    <source>
        <dbReference type="SAM" id="SignalP"/>
    </source>
</evidence>
<dbReference type="OrthoDB" id="1726091at2759"/>
<dbReference type="GO" id="GO:0003924">
    <property type="term" value="F:GTPase activity"/>
    <property type="evidence" value="ECO:0007669"/>
    <property type="project" value="TreeGrafter"/>
</dbReference>
<feature type="domain" description="Sey1/RHD3-like three-helix bundle" evidence="2">
    <location>
        <begin position="9"/>
        <end position="77"/>
    </location>
</feature>
<sequence length="122" mass="13365">MSSNIVLLQSLRLLSIMAAIQLDEKEDKIEKLLFSSLMNGKESSNTLASSTWLEVSPKDTLITPAQCNSIWEQFQADILPQTQAFAELQAMKKDQSIRIAQIATVAGISILKILTGTCPQNG</sequence>
<dbReference type="Proteomes" id="UP000515121">
    <property type="component" value="Unplaced"/>
</dbReference>
<keyword evidence="3" id="KW-1185">Reference proteome</keyword>
<evidence type="ECO:0000313" key="4">
    <source>
        <dbReference type="RefSeq" id="XP_022764278.1"/>
    </source>
</evidence>
<proteinExistence type="predicted"/>
<feature type="signal peptide" evidence="1">
    <location>
        <begin position="1"/>
        <end position="19"/>
    </location>
</feature>
<dbReference type="InterPro" id="IPR046758">
    <property type="entry name" value="Sey1/RHD3-like_3HB"/>
</dbReference>
<dbReference type="GeneID" id="111309506"/>
<dbReference type="InterPro" id="IPR008803">
    <property type="entry name" value="RHD3/Sey1"/>
</dbReference>
<dbReference type="AlphaFoldDB" id="A0A6P6AHK2"/>
<organism evidence="3 4">
    <name type="scientific">Durio zibethinus</name>
    <name type="common">Durian</name>
    <dbReference type="NCBI Taxonomy" id="66656"/>
    <lineage>
        <taxon>Eukaryota</taxon>
        <taxon>Viridiplantae</taxon>
        <taxon>Streptophyta</taxon>
        <taxon>Embryophyta</taxon>
        <taxon>Tracheophyta</taxon>
        <taxon>Spermatophyta</taxon>
        <taxon>Magnoliopsida</taxon>
        <taxon>eudicotyledons</taxon>
        <taxon>Gunneridae</taxon>
        <taxon>Pentapetalae</taxon>
        <taxon>rosids</taxon>
        <taxon>malvids</taxon>
        <taxon>Malvales</taxon>
        <taxon>Malvaceae</taxon>
        <taxon>Helicteroideae</taxon>
        <taxon>Durio</taxon>
    </lineage>
</organism>
<gene>
    <name evidence="4" type="primary">LOC111309506</name>
</gene>
<feature type="chain" id="PRO_5027583656" evidence="1">
    <location>
        <begin position="20"/>
        <end position="122"/>
    </location>
</feature>
<evidence type="ECO:0000259" key="2">
    <source>
        <dbReference type="Pfam" id="PF20428"/>
    </source>
</evidence>
<keyword evidence="1" id="KW-0732">Signal</keyword>
<dbReference type="GO" id="GO:0016320">
    <property type="term" value="P:endoplasmic reticulum membrane fusion"/>
    <property type="evidence" value="ECO:0007669"/>
    <property type="project" value="TreeGrafter"/>
</dbReference>
<dbReference type="GO" id="GO:0005783">
    <property type="term" value="C:endoplasmic reticulum"/>
    <property type="evidence" value="ECO:0007669"/>
    <property type="project" value="TreeGrafter"/>
</dbReference>
<dbReference type="PANTHER" id="PTHR45923">
    <property type="entry name" value="PROTEIN SEY1"/>
    <property type="match status" value="1"/>
</dbReference>